<comment type="caution">
    <text evidence="1">The sequence shown here is derived from an EMBL/GenBank/DDBJ whole genome shotgun (WGS) entry which is preliminary data.</text>
</comment>
<dbReference type="Proteomes" id="UP000663843">
    <property type="component" value="Unassembled WGS sequence"/>
</dbReference>
<evidence type="ECO:0000313" key="2">
    <source>
        <dbReference type="Proteomes" id="UP000663843"/>
    </source>
</evidence>
<reference evidence="1" key="1">
    <citation type="submission" date="2021-01" db="EMBL/GenBank/DDBJ databases">
        <authorList>
            <person name="Kaushik A."/>
        </authorList>
    </citation>
    <scope>NUCLEOTIDE SEQUENCE</scope>
    <source>
        <strain evidence="1">AG2-2IIIB</strain>
    </source>
</reference>
<proteinExistence type="predicted"/>
<evidence type="ECO:0000313" key="1">
    <source>
        <dbReference type="EMBL" id="CAE6415274.1"/>
    </source>
</evidence>
<sequence length="224" mass="26001">MFVNRAARSARRTLTEAIVDLSVKSDAVKGESLPILRELRTYLESLESVVLVYHHQRRCRATRSDHIYVVFESNVDADDFLKTWLLWDDAHTLKEYYVLQRIPHFLNGDISRIEYEMKCIEQAASFPRSMKLPRFEGTAFARPSDPESGEVIIRKLREVKYAVLDRATADQVFRRVDLDDAFEILSLERGNVGVENADLKAQVSWFKILLNEARLQKSSNNRHE</sequence>
<dbReference type="AlphaFoldDB" id="A0A8H2X175"/>
<accession>A0A8H2X175</accession>
<dbReference type="EMBL" id="CAJMWT010001692">
    <property type="protein sequence ID" value="CAE6415274.1"/>
    <property type="molecule type" value="Genomic_DNA"/>
</dbReference>
<organism evidence="1 2">
    <name type="scientific">Rhizoctonia solani</name>
    <dbReference type="NCBI Taxonomy" id="456999"/>
    <lineage>
        <taxon>Eukaryota</taxon>
        <taxon>Fungi</taxon>
        <taxon>Dikarya</taxon>
        <taxon>Basidiomycota</taxon>
        <taxon>Agaricomycotina</taxon>
        <taxon>Agaricomycetes</taxon>
        <taxon>Cantharellales</taxon>
        <taxon>Ceratobasidiaceae</taxon>
        <taxon>Rhizoctonia</taxon>
    </lineage>
</organism>
<name>A0A8H2X175_9AGAM</name>
<protein>
    <submittedName>
        <fullName evidence="1">Uncharacterized protein</fullName>
    </submittedName>
</protein>
<gene>
    <name evidence="1" type="ORF">RDB_LOCUS48097</name>
</gene>